<dbReference type="GO" id="GO:0016798">
    <property type="term" value="F:hydrolase activity, acting on glycosyl bonds"/>
    <property type="evidence" value="ECO:0007669"/>
    <property type="project" value="UniProtKB-KW"/>
</dbReference>
<dbReference type="GO" id="GO:0045493">
    <property type="term" value="P:xylan catabolic process"/>
    <property type="evidence" value="ECO:0007669"/>
    <property type="project" value="UniProtKB-KW"/>
</dbReference>
<feature type="coiled-coil region" evidence="1">
    <location>
        <begin position="190"/>
        <end position="224"/>
    </location>
</feature>
<organism evidence="2 3">
    <name type="scientific">Anabarilius grahami</name>
    <name type="common">Kanglang fish</name>
    <name type="synonym">Barilius grahami</name>
    <dbReference type="NCBI Taxonomy" id="495550"/>
    <lineage>
        <taxon>Eukaryota</taxon>
        <taxon>Metazoa</taxon>
        <taxon>Chordata</taxon>
        <taxon>Craniata</taxon>
        <taxon>Vertebrata</taxon>
        <taxon>Euteleostomi</taxon>
        <taxon>Actinopterygii</taxon>
        <taxon>Neopterygii</taxon>
        <taxon>Teleostei</taxon>
        <taxon>Ostariophysi</taxon>
        <taxon>Cypriniformes</taxon>
        <taxon>Xenocyprididae</taxon>
        <taxon>Xenocypridinae</taxon>
        <taxon>Xenocypridinae incertae sedis</taxon>
        <taxon>Anabarilius</taxon>
    </lineage>
</organism>
<dbReference type="AlphaFoldDB" id="A0A3N0YMP1"/>
<keyword evidence="2" id="KW-0624">Polysaccharide degradation</keyword>
<gene>
    <name evidence="2" type="ORF">DPX16_13191</name>
</gene>
<keyword evidence="2" id="KW-0326">Glycosidase</keyword>
<keyword evidence="2" id="KW-0378">Hydrolase</keyword>
<keyword evidence="1" id="KW-0175">Coiled coil</keyword>
<sequence length="248" mass="27796">MLSDNRSINQPNQSQANAEESLRLFSMDSPHFIKEEGKEHGVIYQLCRAHGVASRRRWNNRGGGVGTLETFTQVQGEERTGTEVFRSDLGVRAAMAGQRPWVATAGQEPQQAMAGLDPWTAMAGQRPWAAMEGLEPWQAMEGLEPWQAMEGLEPWQAMEGLGLEPWQAMEGLEPWQAMEGLEPWQTRWQLERARGSLERARGSLERARGRLERVCGRLEQARGNLERVTLEDSSANSSTYLSSGWPSC</sequence>
<comment type="caution">
    <text evidence="2">The sequence shown here is derived from an EMBL/GenBank/DDBJ whole genome shotgun (WGS) entry which is preliminary data.</text>
</comment>
<reference evidence="2 3" key="1">
    <citation type="submission" date="2018-10" db="EMBL/GenBank/DDBJ databases">
        <title>Genome assembly for a Yunnan-Guizhou Plateau 3E fish, Anabarilius grahami (Regan), and its evolutionary and genetic applications.</title>
        <authorList>
            <person name="Jiang W."/>
        </authorList>
    </citation>
    <scope>NUCLEOTIDE SEQUENCE [LARGE SCALE GENOMIC DNA]</scope>
    <source>
        <strain evidence="2">AG-KIZ</strain>
        <tissue evidence="2">Muscle</tissue>
    </source>
</reference>
<protein>
    <submittedName>
        <fullName evidence="2">Endo-1,4-beta-xylanase C</fullName>
    </submittedName>
</protein>
<name>A0A3N0YMP1_ANAGA</name>
<keyword evidence="2" id="KW-0858">Xylan degradation</keyword>
<dbReference type="Proteomes" id="UP000281406">
    <property type="component" value="Unassembled WGS sequence"/>
</dbReference>
<dbReference type="EMBL" id="RJVU01035392">
    <property type="protein sequence ID" value="ROL47476.1"/>
    <property type="molecule type" value="Genomic_DNA"/>
</dbReference>
<evidence type="ECO:0000256" key="1">
    <source>
        <dbReference type="SAM" id="Coils"/>
    </source>
</evidence>
<evidence type="ECO:0000313" key="2">
    <source>
        <dbReference type="EMBL" id="ROL47476.1"/>
    </source>
</evidence>
<keyword evidence="2" id="KW-0119">Carbohydrate metabolism</keyword>
<accession>A0A3N0YMP1</accession>
<evidence type="ECO:0000313" key="3">
    <source>
        <dbReference type="Proteomes" id="UP000281406"/>
    </source>
</evidence>
<proteinExistence type="predicted"/>
<keyword evidence="3" id="KW-1185">Reference proteome</keyword>